<evidence type="ECO:0000256" key="1">
    <source>
        <dbReference type="ARBA" id="ARBA00009091"/>
    </source>
</evidence>
<dbReference type="SUPFAM" id="SSF111384">
    <property type="entry name" value="OmpH-like"/>
    <property type="match status" value="1"/>
</dbReference>
<dbReference type="EMBL" id="FOTS01000032">
    <property type="protein sequence ID" value="SFM00918.1"/>
    <property type="molecule type" value="Genomic_DNA"/>
</dbReference>
<accession>A0A1I4MCI5</accession>
<evidence type="ECO:0000313" key="5">
    <source>
        <dbReference type="Proteomes" id="UP000199520"/>
    </source>
</evidence>
<dbReference type="PANTHER" id="PTHR35089:SF1">
    <property type="entry name" value="CHAPERONE PROTEIN SKP"/>
    <property type="match status" value="1"/>
</dbReference>
<evidence type="ECO:0000256" key="2">
    <source>
        <dbReference type="ARBA" id="ARBA00022729"/>
    </source>
</evidence>
<dbReference type="Pfam" id="PF03938">
    <property type="entry name" value="OmpH"/>
    <property type="match status" value="1"/>
</dbReference>
<evidence type="ECO:0000313" key="4">
    <source>
        <dbReference type="EMBL" id="SFM00918.1"/>
    </source>
</evidence>
<dbReference type="PANTHER" id="PTHR35089">
    <property type="entry name" value="CHAPERONE PROTEIN SKP"/>
    <property type="match status" value="1"/>
</dbReference>
<dbReference type="GO" id="GO:0005829">
    <property type="term" value="C:cytosol"/>
    <property type="evidence" value="ECO:0007669"/>
    <property type="project" value="TreeGrafter"/>
</dbReference>
<dbReference type="Gene3D" id="3.30.910.20">
    <property type="entry name" value="Skp domain"/>
    <property type="match status" value="1"/>
</dbReference>
<dbReference type="InterPro" id="IPR024930">
    <property type="entry name" value="Skp_dom_sf"/>
</dbReference>
<dbReference type="InterPro" id="IPR005632">
    <property type="entry name" value="Chaperone_Skp"/>
</dbReference>
<keyword evidence="2 3" id="KW-0732">Signal</keyword>
<name>A0A1I4MCI5_9FIRM</name>
<feature type="chain" id="PRO_5011481850" evidence="3">
    <location>
        <begin position="29"/>
        <end position="146"/>
    </location>
</feature>
<dbReference type="Proteomes" id="UP000199520">
    <property type="component" value="Unassembled WGS sequence"/>
</dbReference>
<keyword evidence="5" id="KW-1185">Reference proteome</keyword>
<comment type="similarity">
    <text evidence="1">Belongs to the Skp family.</text>
</comment>
<dbReference type="STRING" id="1123291.SAMN04490355_103226"/>
<dbReference type="RefSeq" id="WP_090939601.1">
    <property type="nucleotide sequence ID" value="NZ_FOTS01000032.1"/>
</dbReference>
<dbReference type="GO" id="GO:0051082">
    <property type="term" value="F:unfolded protein binding"/>
    <property type="evidence" value="ECO:0007669"/>
    <property type="project" value="InterPro"/>
</dbReference>
<organism evidence="4 5">
    <name type="scientific">Pelosinus propionicus DSM 13327</name>
    <dbReference type="NCBI Taxonomy" id="1123291"/>
    <lineage>
        <taxon>Bacteria</taxon>
        <taxon>Bacillati</taxon>
        <taxon>Bacillota</taxon>
        <taxon>Negativicutes</taxon>
        <taxon>Selenomonadales</taxon>
        <taxon>Sporomusaceae</taxon>
        <taxon>Pelosinus</taxon>
    </lineage>
</organism>
<dbReference type="OrthoDB" id="1684317at2"/>
<feature type="signal peptide" evidence="3">
    <location>
        <begin position="1"/>
        <end position="28"/>
    </location>
</feature>
<gene>
    <name evidence="4" type="ORF">SAMN04490355_103226</name>
</gene>
<dbReference type="SMART" id="SM00935">
    <property type="entry name" value="OmpH"/>
    <property type="match status" value="1"/>
</dbReference>
<dbReference type="AlphaFoldDB" id="A0A1I4MCI5"/>
<protein>
    <submittedName>
        <fullName evidence="4">Outer membrane protein</fullName>
    </submittedName>
</protein>
<sequence length="146" mass="15443">MQPSRNKRIVPVLLALCLLLGAWGTAQAAPAAGPVGYLDFIALINQHPDTAAANAALKAEQEAAKQEFDSKAAGLNEVDRQNLARQLDLRVEQKRQELLRPIAAKVTAAANEVAKAKGLSIVIGKQDVVCGGVDITADVLKIITVK</sequence>
<evidence type="ECO:0000256" key="3">
    <source>
        <dbReference type="SAM" id="SignalP"/>
    </source>
</evidence>
<dbReference type="GO" id="GO:0050821">
    <property type="term" value="P:protein stabilization"/>
    <property type="evidence" value="ECO:0007669"/>
    <property type="project" value="TreeGrafter"/>
</dbReference>
<proteinExistence type="inferred from homology"/>
<reference evidence="5" key="1">
    <citation type="submission" date="2016-10" db="EMBL/GenBank/DDBJ databases">
        <authorList>
            <person name="Varghese N."/>
            <person name="Submissions S."/>
        </authorList>
    </citation>
    <scope>NUCLEOTIDE SEQUENCE [LARGE SCALE GENOMIC DNA]</scope>
    <source>
        <strain evidence="5">DSM 13327</strain>
    </source>
</reference>